<evidence type="ECO:0000256" key="1">
    <source>
        <dbReference type="SAM" id="MobiDB-lite"/>
    </source>
</evidence>
<proteinExistence type="predicted"/>
<dbReference type="AlphaFoldDB" id="A0A1C3PH35"/>
<dbReference type="Proteomes" id="UP000199013">
    <property type="component" value="Unassembled WGS sequence"/>
</dbReference>
<keyword evidence="3" id="KW-1185">Reference proteome</keyword>
<gene>
    <name evidence="2" type="ORF">FDG2_6461</name>
</gene>
<name>A0A1C3PH35_9ACTN</name>
<sequence>MLHRMRTRLTPVTTLTILIGVITLFVMGCSGSHDTPAPGDRSTAPGPASTTQANRTVAVDVPAASRTTSFRAPGSAPGTIDVGFVDLKVDGRLTTLTVVWTPKYTDAPRDKEISVFDMFGAHSPAVTLVDSVNLKRYVIVQDSRNIELGASGPRTKTVNNTPVSASYTFAAPPADVRTLDVYADDRLLFDDVPVGR</sequence>
<dbReference type="EMBL" id="FLUV01002676">
    <property type="protein sequence ID" value="SBW29119.1"/>
    <property type="molecule type" value="Genomic_DNA"/>
</dbReference>
<evidence type="ECO:0000313" key="3">
    <source>
        <dbReference type="Proteomes" id="UP000199013"/>
    </source>
</evidence>
<reference evidence="3" key="1">
    <citation type="submission" date="2016-02" db="EMBL/GenBank/DDBJ databases">
        <authorList>
            <person name="Wibberg D."/>
        </authorList>
    </citation>
    <scope>NUCLEOTIDE SEQUENCE [LARGE SCALE GENOMIC DNA]</scope>
</reference>
<evidence type="ECO:0000313" key="2">
    <source>
        <dbReference type="EMBL" id="SBW29119.1"/>
    </source>
</evidence>
<protein>
    <submittedName>
        <fullName evidence="2">Uncharacterized protein</fullName>
    </submittedName>
</protein>
<accession>A0A1C3PH35</accession>
<organism evidence="2 3">
    <name type="scientific">Candidatus Protofrankia californiensis</name>
    <dbReference type="NCBI Taxonomy" id="1839754"/>
    <lineage>
        <taxon>Bacteria</taxon>
        <taxon>Bacillati</taxon>
        <taxon>Actinomycetota</taxon>
        <taxon>Actinomycetes</taxon>
        <taxon>Frankiales</taxon>
        <taxon>Frankiaceae</taxon>
        <taxon>Protofrankia</taxon>
    </lineage>
</organism>
<dbReference type="PROSITE" id="PS51257">
    <property type="entry name" value="PROKAR_LIPOPROTEIN"/>
    <property type="match status" value="1"/>
</dbReference>
<feature type="region of interest" description="Disordered" evidence="1">
    <location>
        <begin position="34"/>
        <end position="55"/>
    </location>
</feature>